<dbReference type="PROSITE" id="PS00201">
    <property type="entry name" value="FLAVODOXIN"/>
    <property type="match status" value="1"/>
</dbReference>
<feature type="domain" description="Flavodoxin-like" evidence="8">
    <location>
        <begin position="8"/>
        <end position="169"/>
    </location>
</feature>
<dbReference type="Pfam" id="PF00258">
    <property type="entry name" value="Flavodoxin_1"/>
    <property type="match status" value="1"/>
</dbReference>
<dbReference type="InterPro" id="IPR029039">
    <property type="entry name" value="Flavoprotein-like_sf"/>
</dbReference>
<dbReference type="PIRSF" id="PIRSF038996">
    <property type="entry name" value="FldA"/>
    <property type="match status" value="1"/>
</dbReference>
<comment type="caution">
    <text evidence="9">The sequence shown here is derived from an EMBL/GenBank/DDBJ whole genome shotgun (WGS) entry which is preliminary data.</text>
</comment>
<dbReference type="InterPro" id="IPR001226">
    <property type="entry name" value="Flavodoxin_CS"/>
</dbReference>
<evidence type="ECO:0000256" key="2">
    <source>
        <dbReference type="ARBA" id="ARBA00005267"/>
    </source>
</evidence>
<evidence type="ECO:0000256" key="5">
    <source>
        <dbReference type="ARBA" id="ARBA00022643"/>
    </source>
</evidence>
<evidence type="ECO:0000259" key="8">
    <source>
        <dbReference type="PROSITE" id="PS50902"/>
    </source>
</evidence>
<sequence>MLQPEIKVGIFYASTTGHTEEIAHRIAQFLGRSASLHDIAREGVAALPQYRYLILGIPTWDFGQKQENWAEHWAELEVMDFHQVKVVLFGLGDQIGYGEWFVDALADLADLLQVRGAELLVPWSVEGYSFEASRALTEDGQHFVGLALDQDCQAAETDERLHTWLSRVCHAFQAG</sequence>
<reference evidence="9 10" key="1">
    <citation type="submission" date="2019-03" db="EMBL/GenBank/DDBJ databases">
        <title>Nitrincola sp. nov. isolated from an Indian soda lake.</title>
        <authorList>
            <person name="Joshi A."/>
            <person name="Thite S.V."/>
            <person name="Joseph N."/>
            <person name="Dhotre D."/>
            <person name="Moorthy M."/>
            <person name="Shouche Y.S."/>
        </authorList>
    </citation>
    <scope>NUCLEOTIDE SEQUENCE [LARGE SCALE GENOMIC DNA]</scope>
    <source>
        <strain evidence="9 10">MEB193</strain>
    </source>
</reference>
<dbReference type="InterPro" id="IPR050619">
    <property type="entry name" value="Flavodoxin"/>
</dbReference>
<dbReference type="InterPro" id="IPR010086">
    <property type="entry name" value="Flavodoxin_lc"/>
</dbReference>
<evidence type="ECO:0000256" key="6">
    <source>
        <dbReference type="ARBA" id="ARBA00022982"/>
    </source>
</evidence>
<dbReference type="PANTHER" id="PTHR42809:SF1">
    <property type="entry name" value="FLAVODOXIN 1"/>
    <property type="match status" value="1"/>
</dbReference>
<name>A0A5A9W3F5_9GAMM</name>
<dbReference type="SUPFAM" id="SSF52218">
    <property type="entry name" value="Flavoproteins"/>
    <property type="match status" value="1"/>
</dbReference>
<evidence type="ECO:0000256" key="7">
    <source>
        <dbReference type="PIRNR" id="PIRNR038996"/>
    </source>
</evidence>
<dbReference type="InterPro" id="IPR008254">
    <property type="entry name" value="Flavodoxin/NO_synth"/>
</dbReference>
<keyword evidence="10" id="KW-1185">Reference proteome</keyword>
<dbReference type="Gene3D" id="3.40.50.360">
    <property type="match status" value="1"/>
</dbReference>
<dbReference type="PANTHER" id="PTHR42809">
    <property type="entry name" value="FLAVODOXIN 2"/>
    <property type="match status" value="1"/>
</dbReference>
<dbReference type="NCBIfam" id="TIGR01752">
    <property type="entry name" value="flav_long"/>
    <property type="match status" value="1"/>
</dbReference>
<keyword evidence="6 7" id="KW-0249">Electron transport</keyword>
<dbReference type="GO" id="GO:0010181">
    <property type="term" value="F:FMN binding"/>
    <property type="evidence" value="ECO:0007669"/>
    <property type="project" value="UniProtKB-UniRule"/>
</dbReference>
<proteinExistence type="inferred from homology"/>
<evidence type="ECO:0000256" key="3">
    <source>
        <dbReference type="ARBA" id="ARBA00022448"/>
    </source>
</evidence>
<evidence type="ECO:0000313" key="10">
    <source>
        <dbReference type="Proteomes" id="UP000325302"/>
    </source>
</evidence>
<evidence type="ECO:0000313" key="9">
    <source>
        <dbReference type="EMBL" id="KAA0874729.1"/>
    </source>
</evidence>
<dbReference type="AlphaFoldDB" id="A0A5A9W3F5"/>
<dbReference type="Proteomes" id="UP000325302">
    <property type="component" value="Unassembled WGS sequence"/>
</dbReference>
<comment type="function">
    <text evidence="7">Low-potential electron donor to a number of redox enzymes.</text>
</comment>
<dbReference type="RefSeq" id="WP_149390909.1">
    <property type="nucleotide sequence ID" value="NZ_SMRS01000005.1"/>
</dbReference>
<evidence type="ECO:0000256" key="1">
    <source>
        <dbReference type="ARBA" id="ARBA00001917"/>
    </source>
</evidence>
<dbReference type="EMBL" id="SMRS01000005">
    <property type="protein sequence ID" value="KAA0874729.1"/>
    <property type="molecule type" value="Genomic_DNA"/>
</dbReference>
<protein>
    <recommendedName>
        <fullName evidence="7">Flavodoxin</fullName>
    </recommendedName>
</protein>
<comment type="cofactor">
    <cofactor evidence="1 7">
        <name>FMN</name>
        <dbReference type="ChEBI" id="CHEBI:58210"/>
    </cofactor>
</comment>
<keyword evidence="4 7" id="KW-0285">Flavoprotein</keyword>
<organism evidence="9 10">
    <name type="scientific">Nitrincola tapanii</name>
    <dbReference type="NCBI Taxonomy" id="1708751"/>
    <lineage>
        <taxon>Bacteria</taxon>
        <taxon>Pseudomonadati</taxon>
        <taxon>Pseudomonadota</taxon>
        <taxon>Gammaproteobacteria</taxon>
        <taxon>Oceanospirillales</taxon>
        <taxon>Oceanospirillaceae</taxon>
        <taxon>Nitrincola</taxon>
    </lineage>
</organism>
<dbReference type="PROSITE" id="PS50902">
    <property type="entry name" value="FLAVODOXIN_LIKE"/>
    <property type="match status" value="1"/>
</dbReference>
<accession>A0A5A9W3F5</accession>
<keyword evidence="3 7" id="KW-0813">Transport</keyword>
<gene>
    <name evidence="9" type="ORF">E1H14_07895</name>
</gene>
<evidence type="ECO:0000256" key="4">
    <source>
        <dbReference type="ARBA" id="ARBA00022630"/>
    </source>
</evidence>
<keyword evidence="5 7" id="KW-0288">FMN</keyword>
<dbReference type="OrthoDB" id="359268at2"/>
<dbReference type="GO" id="GO:0009055">
    <property type="term" value="F:electron transfer activity"/>
    <property type="evidence" value="ECO:0007669"/>
    <property type="project" value="UniProtKB-UniRule"/>
</dbReference>
<comment type="similarity">
    <text evidence="2 7">Belongs to the flavodoxin family.</text>
</comment>